<protein>
    <submittedName>
        <fullName evidence="2">Uncharacterized protein</fullName>
    </submittedName>
</protein>
<sequence length="126" mass="13791">MGGPPKRGAYGHQANNYFGDVNDNADGGEKGEEARGININEAAKGVGEEDIDMIIDLDTTDDMLGNLQNLPFLKDDGINIHLASYSFESDFVCSVKSCDDRVSGSVSFRQMQMPFRNCLVMLMSFV</sequence>
<dbReference type="EMBL" id="CM007383">
    <property type="protein sequence ID" value="ONK75643.1"/>
    <property type="molecule type" value="Genomic_DNA"/>
</dbReference>
<dbReference type="Proteomes" id="UP000243459">
    <property type="component" value="Chromosome 3"/>
</dbReference>
<name>A0A5P1FD40_ASPOF</name>
<evidence type="ECO:0000256" key="1">
    <source>
        <dbReference type="SAM" id="MobiDB-lite"/>
    </source>
</evidence>
<proteinExistence type="predicted"/>
<evidence type="ECO:0000313" key="3">
    <source>
        <dbReference type="Proteomes" id="UP000243459"/>
    </source>
</evidence>
<dbReference type="AlphaFoldDB" id="A0A5P1FD40"/>
<evidence type="ECO:0000313" key="2">
    <source>
        <dbReference type="EMBL" id="ONK75643.1"/>
    </source>
</evidence>
<feature type="region of interest" description="Disordered" evidence="1">
    <location>
        <begin position="1"/>
        <end position="35"/>
    </location>
</feature>
<reference evidence="3" key="1">
    <citation type="journal article" date="2017" name="Nat. Commun.">
        <title>The asparagus genome sheds light on the origin and evolution of a young Y chromosome.</title>
        <authorList>
            <person name="Harkess A."/>
            <person name="Zhou J."/>
            <person name="Xu C."/>
            <person name="Bowers J.E."/>
            <person name="Van der Hulst R."/>
            <person name="Ayyampalayam S."/>
            <person name="Mercati F."/>
            <person name="Riccardi P."/>
            <person name="McKain M.R."/>
            <person name="Kakrana A."/>
            <person name="Tang H."/>
            <person name="Ray J."/>
            <person name="Groenendijk J."/>
            <person name="Arikit S."/>
            <person name="Mathioni S.M."/>
            <person name="Nakano M."/>
            <person name="Shan H."/>
            <person name="Telgmann-Rauber A."/>
            <person name="Kanno A."/>
            <person name="Yue Z."/>
            <person name="Chen H."/>
            <person name="Li W."/>
            <person name="Chen Y."/>
            <person name="Xu X."/>
            <person name="Zhang Y."/>
            <person name="Luo S."/>
            <person name="Chen H."/>
            <person name="Gao J."/>
            <person name="Mao Z."/>
            <person name="Pires J.C."/>
            <person name="Luo M."/>
            <person name="Kudrna D."/>
            <person name="Wing R.A."/>
            <person name="Meyers B.C."/>
            <person name="Yi K."/>
            <person name="Kong H."/>
            <person name="Lavrijsen P."/>
            <person name="Sunseri F."/>
            <person name="Falavigna A."/>
            <person name="Ye Y."/>
            <person name="Leebens-Mack J.H."/>
            <person name="Chen G."/>
        </authorList>
    </citation>
    <scope>NUCLEOTIDE SEQUENCE [LARGE SCALE GENOMIC DNA]</scope>
    <source>
        <strain evidence="3">cv. DH0086</strain>
    </source>
</reference>
<accession>A0A5P1FD40</accession>
<dbReference type="Gramene" id="ONK75643">
    <property type="protein sequence ID" value="ONK75643"/>
    <property type="gene ID" value="A4U43_C03F19030"/>
</dbReference>
<keyword evidence="3" id="KW-1185">Reference proteome</keyword>
<gene>
    <name evidence="2" type="ORF">A4U43_C03F19030</name>
</gene>
<organism evidence="2 3">
    <name type="scientific">Asparagus officinalis</name>
    <name type="common">Garden asparagus</name>
    <dbReference type="NCBI Taxonomy" id="4686"/>
    <lineage>
        <taxon>Eukaryota</taxon>
        <taxon>Viridiplantae</taxon>
        <taxon>Streptophyta</taxon>
        <taxon>Embryophyta</taxon>
        <taxon>Tracheophyta</taxon>
        <taxon>Spermatophyta</taxon>
        <taxon>Magnoliopsida</taxon>
        <taxon>Liliopsida</taxon>
        <taxon>Asparagales</taxon>
        <taxon>Asparagaceae</taxon>
        <taxon>Asparagoideae</taxon>
        <taxon>Asparagus</taxon>
    </lineage>
</organism>